<sequence>MLDQELKKALSEPTSQLFRIVFDNLESLPTDIAPEALLTRHARLNSRVLRTWQRFEEILTTAPSATDPKEDMLDGMVVRTQKIRATIISERINEFPRPSKYKGADSDVNLYEMTFVPTDRFPDLSSLRPGQHGSLFTFREELKAWLLQSEGFRLVYESPDGQRTQHGVYKATLLPPSLNMIGPEFARLSNAVHMTRDIIVTHLSASQRGSDPYDAELRTLISSKKTLPCILLQCLEFPPGLYQSPGPRSTGSTPIHVEQRPQLTHPPELLVPPALFSKRQSASKTLLNTLKSSSSQASRSSPPYAPRPSTSAQMSRNAHSQALDDQPIKQPQTQFGETISDPMCTDKPQKVANGTPSLSDLPGGGHDLCPQARSGPLSTLSGNVNVNGDVGSHLQTGFVYDGRWFSGGKVGHHARGAPAGSQNWIQQPHQNLIPFDVALHQRMPFPQPIFLQSGMSNIQV</sequence>
<dbReference type="Proteomes" id="UP000775547">
    <property type="component" value="Unassembled WGS sequence"/>
</dbReference>
<keyword evidence="3" id="KW-1185">Reference proteome</keyword>
<dbReference type="OrthoDB" id="3057312at2759"/>
<reference evidence="2" key="2">
    <citation type="submission" date="2021-10" db="EMBL/GenBank/DDBJ databases">
        <title>Phylogenomics reveals ancestral predisposition of the termite-cultivated fungus Termitomyces towards a domesticated lifestyle.</title>
        <authorList>
            <person name="Auxier B."/>
            <person name="Grum-Grzhimaylo A."/>
            <person name="Cardenas M.E."/>
            <person name="Lodge J.D."/>
            <person name="Laessoe T."/>
            <person name="Pedersen O."/>
            <person name="Smith M.E."/>
            <person name="Kuyper T.W."/>
            <person name="Franco-Molano E.A."/>
            <person name="Baroni T.J."/>
            <person name="Aanen D.K."/>
        </authorList>
    </citation>
    <scope>NUCLEOTIDE SEQUENCE</scope>
    <source>
        <strain evidence="2">AP01</strain>
        <tissue evidence="2">Mycelium</tissue>
    </source>
</reference>
<evidence type="ECO:0000313" key="2">
    <source>
        <dbReference type="EMBL" id="KAG5642322.1"/>
    </source>
</evidence>
<feature type="compositionally biased region" description="Low complexity" evidence="1">
    <location>
        <begin position="287"/>
        <end position="312"/>
    </location>
</feature>
<name>A0A9P7G7X0_9AGAR</name>
<comment type="caution">
    <text evidence="2">The sequence shown here is derived from an EMBL/GenBank/DDBJ whole genome shotgun (WGS) entry which is preliminary data.</text>
</comment>
<feature type="region of interest" description="Disordered" evidence="1">
    <location>
        <begin position="287"/>
        <end position="374"/>
    </location>
</feature>
<evidence type="ECO:0000256" key="1">
    <source>
        <dbReference type="SAM" id="MobiDB-lite"/>
    </source>
</evidence>
<organism evidence="2 3">
    <name type="scientific">Asterophora parasitica</name>
    <dbReference type="NCBI Taxonomy" id="117018"/>
    <lineage>
        <taxon>Eukaryota</taxon>
        <taxon>Fungi</taxon>
        <taxon>Dikarya</taxon>
        <taxon>Basidiomycota</taxon>
        <taxon>Agaricomycotina</taxon>
        <taxon>Agaricomycetes</taxon>
        <taxon>Agaricomycetidae</taxon>
        <taxon>Agaricales</taxon>
        <taxon>Tricholomatineae</taxon>
        <taxon>Lyophyllaceae</taxon>
        <taxon>Asterophora</taxon>
    </lineage>
</organism>
<reference evidence="2" key="1">
    <citation type="submission" date="2020-07" db="EMBL/GenBank/DDBJ databases">
        <authorList>
            <person name="Nieuwenhuis M."/>
            <person name="Van De Peppel L.J.J."/>
        </authorList>
    </citation>
    <scope>NUCLEOTIDE SEQUENCE</scope>
    <source>
        <strain evidence="2">AP01</strain>
        <tissue evidence="2">Mycelium</tissue>
    </source>
</reference>
<dbReference type="EMBL" id="JABCKV010000195">
    <property type="protein sequence ID" value="KAG5642322.1"/>
    <property type="molecule type" value="Genomic_DNA"/>
</dbReference>
<protein>
    <submittedName>
        <fullName evidence="2">Uncharacterized protein</fullName>
    </submittedName>
</protein>
<accession>A0A9P7G7X0</accession>
<evidence type="ECO:0000313" key="3">
    <source>
        <dbReference type="Proteomes" id="UP000775547"/>
    </source>
</evidence>
<proteinExistence type="predicted"/>
<gene>
    <name evidence="2" type="ORF">DXG03_002997</name>
</gene>
<dbReference type="AlphaFoldDB" id="A0A9P7G7X0"/>